<gene>
    <name evidence="2" type="ORF">ACFQFQ_13115</name>
</gene>
<dbReference type="InterPro" id="IPR013216">
    <property type="entry name" value="Methyltransf_11"/>
</dbReference>
<keyword evidence="3" id="KW-1185">Reference proteome</keyword>
<dbReference type="InterPro" id="IPR029063">
    <property type="entry name" value="SAM-dependent_MTases_sf"/>
</dbReference>
<accession>A0ABW2B3T0</accession>
<proteinExistence type="predicted"/>
<dbReference type="SUPFAM" id="SSF53335">
    <property type="entry name" value="S-adenosyl-L-methionine-dependent methyltransferases"/>
    <property type="match status" value="1"/>
</dbReference>
<dbReference type="Proteomes" id="UP001596353">
    <property type="component" value="Unassembled WGS sequence"/>
</dbReference>
<dbReference type="GO" id="GO:0008168">
    <property type="term" value="F:methyltransferase activity"/>
    <property type="evidence" value="ECO:0007669"/>
    <property type="project" value="UniProtKB-KW"/>
</dbReference>
<organism evidence="2 3">
    <name type="scientific">Sulfitobacter porphyrae</name>
    <dbReference type="NCBI Taxonomy" id="1246864"/>
    <lineage>
        <taxon>Bacteria</taxon>
        <taxon>Pseudomonadati</taxon>
        <taxon>Pseudomonadota</taxon>
        <taxon>Alphaproteobacteria</taxon>
        <taxon>Rhodobacterales</taxon>
        <taxon>Roseobacteraceae</taxon>
        <taxon>Sulfitobacter</taxon>
    </lineage>
</organism>
<dbReference type="GO" id="GO:0032259">
    <property type="term" value="P:methylation"/>
    <property type="evidence" value="ECO:0007669"/>
    <property type="project" value="UniProtKB-KW"/>
</dbReference>
<name>A0ABW2B3T0_9RHOB</name>
<dbReference type="EC" id="2.1.1.-" evidence="2"/>
<evidence type="ECO:0000313" key="2">
    <source>
        <dbReference type="EMBL" id="MFC6760218.1"/>
    </source>
</evidence>
<dbReference type="EMBL" id="JBHSWG010000001">
    <property type="protein sequence ID" value="MFC6760218.1"/>
    <property type="molecule type" value="Genomic_DNA"/>
</dbReference>
<protein>
    <submittedName>
        <fullName evidence="2">Class I SAM-dependent methyltransferase</fullName>
        <ecNumber evidence="2">2.1.1.-</ecNumber>
    </submittedName>
</protein>
<evidence type="ECO:0000313" key="3">
    <source>
        <dbReference type="Proteomes" id="UP001596353"/>
    </source>
</evidence>
<dbReference type="PANTHER" id="PTHR43591:SF24">
    <property type="entry name" value="2-METHOXY-6-POLYPRENYL-1,4-BENZOQUINOL METHYLASE, MITOCHONDRIAL"/>
    <property type="match status" value="1"/>
</dbReference>
<sequence>MAQRRWRADHHLARGRCKAGSTACGDRSGRGRTRRLLDVGCGLGACTGLFAAAYPEAEITGINYSARQIAHAERHHAGPRITFRQMDATALDFPDQSIDCIHAVEAAMHFHPRRRFFEEARRVLVPGGRLILTDVLARRPTTFIPAANSEASISEYARTLVETGLQPLEITDILDDTAAPFAKVMHANAMHAYGRAIEEDVSGYLLVLAVNGSATSNVS</sequence>
<reference evidence="3" key="1">
    <citation type="journal article" date="2019" name="Int. J. Syst. Evol. Microbiol.">
        <title>The Global Catalogue of Microorganisms (GCM) 10K type strain sequencing project: providing services to taxonomists for standard genome sequencing and annotation.</title>
        <authorList>
            <consortium name="The Broad Institute Genomics Platform"/>
            <consortium name="The Broad Institute Genome Sequencing Center for Infectious Disease"/>
            <person name="Wu L."/>
            <person name="Ma J."/>
        </authorList>
    </citation>
    <scope>NUCLEOTIDE SEQUENCE [LARGE SCALE GENOMIC DNA]</scope>
    <source>
        <strain evidence="3">CCUG 66188</strain>
    </source>
</reference>
<keyword evidence="2" id="KW-0808">Transferase</keyword>
<dbReference type="Pfam" id="PF08241">
    <property type="entry name" value="Methyltransf_11"/>
    <property type="match status" value="1"/>
</dbReference>
<comment type="caution">
    <text evidence="2">The sequence shown here is derived from an EMBL/GenBank/DDBJ whole genome shotgun (WGS) entry which is preliminary data.</text>
</comment>
<dbReference type="PANTHER" id="PTHR43591">
    <property type="entry name" value="METHYLTRANSFERASE"/>
    <property type="match status" value="1"/>
</dbReference>
<dbReference type="CDD" id="cd02440">
    <property type="entry name" value="AdoMet_MTases"/>
    <property type="match status" value="1"/>
</dbReference>
<keyword evidence="2" id="KW-0489">Methyltransferase</keyword>
<dbReference type="Gene3D" id="3.40.50.150">
    <property type="entry name" value="Vaccinia Virus protein VP39"/>
    <property type="match status" value="1"/>
</dbReference>
<evidence type="ECO:0000259" key="1">
    <source>
        <dbReference type="Pfam" id="PF08241"/>
    </source>
</evidence>
<feature type="domain" description="Methyltransferase type 11" evidence="1">
    <location>
        <begin position="37"/>
        <end position="132"/>
    </location>
</feature>